<reference evidence="3 4" key="1">
    <citation type="journal article" date="2018" name="Sci. Rep.">
        <title>A novel species of the marine cyanobacterium Acaryochloris with a unique pigment content and lifestyle.</title>
        <authorList>
            <person name="Partensky F."/>
            <person name="Six C."/>
            <person name="Ratin M."/>
            <person name="Garczarek L."/>
            <person name="Vaulot D."/>
            <person name="Probert I."/>
            <person name="Calteau A."/>
            <person name="Gourvil P."/>
            <person name="Marie D."/>
            <person name="Grebert T."/>
            <person name="Bouchier C."/>
            <person name="Le Panse S."/>
            <person name="Gachenot M."/>
            <person name="Rodriguez F."/>
            <person name="Garrido J.L."/>
        </authorList>
    </citation>
    <scope>NUCLEOTIDE SEQUENCE [LARGE SCALE GENOMIC DNA]</scope>
    <source>
        <strain evidence="3 4">RCC1774</strain>
    </source>
</reference>
<dbReference type="AlphaFoldDB" id="A0A2W1JEN0"/>
<dbReference type="PANTHER" id="PTHR43364:SF4">
    <property type="entry name" value="NAD(P)-LINKED OXIDOREDUCTASE SUPERFAMILY PROTEIN"/>
    <property type="match status" value="1"/>
</dbReference>
<feature type="domain" description="NADP-dependent oxidoreductase" evidence="2">
    <location>
        <begin position="18"/>
        <end position="323"/>
    </location>
</feature>
<evidence type="ECO:0000256" key="1">
    <source>
        <dbReference type="ARBA" id="ARBA00023002"/>
    </source>
</evidence>
<protein>
    <submittedName>
        <fullName evidence="3">General stress protein 69</fullName>
        <ecNumber evidence="3">1.1.1.-</ecNumber>
    </submittedName>
</protein>
<evidence type="ECO:0000313" key="3">
    <source>
        <dbReference type="EMBL" id="PZD72179.1"/>
    </source>
</evidence>
<accession>A0A2W1JEN0</accession>
<evidence type="ECO:0000313" key="4">
    <source>
        <dbReference type="Proteomes" id="UP000248857"/>
    </source>
</evidence>
<dbReference type="PANTHER" id="PTHR43364">
    <property type="entry name" value="NADH-SPECIFIC METHYLGLYOXAL REDUCTASE-RELATED"/>
    <property type="match status" value="1"/>
</dbReference>
<dbReference type="FunFam" id="3.20.20.100:FF:000004">
    <property type="entry name" value="Oxidoreductase, aldo/keto reductase"/>
    <property type="match status" value="1"/>
</dbReference>
<proteinExistence type="predicted"/>
<dbReference type="GO" id="GO:0005829">
    <property type="term" value="C:cytosol"/>
    <property type="evidence" value="ECO:0007669"/>
    <property type="project" value="TreeGrafter"/>
</dbReference>
<dbReference type="Proteomes" id="UP000248857">
    <property type="component" value="Unassembled WGS sequence"/>
</dbReference>
<dbReference type="CDD" id="cd19080">
    <property type="entry name" value="AKR_AKR9A_9B"/>
    <property type="match status" value="1"/>
</dbReference>
<dbReference type="EMBL" id="PQWO01000011">
    <property type="protein sequence ID" value="PZD72179.1"/>
    <property type="molecule type" value="Genomic_DNA"/>
</dbReference>
<dbReference type="Pfam" id="PF00248">
    <property type="entry name" value="Aldo_ket_red"/>
    <property type="match status" value="1"/>
</dbReference>
<comment type="caution">
    <text evidence="3">The sequence shown here is derived from an EMBL/GenBank/DDBJ whole genome shotgun (WGS) entry which is preliminary data.</text>
</comment>
<dbReference type="Gene3D" id="3.20.20.100">
    <property type="entry name" value="NADP-dependent oxidoreductase domain"/>
    <property type="match status" value="1"/>
</dbReference>
<dbReference type="OrthoDB" id="9809990at2"/>
<dbReference type="GO" id="GO:0016491">
    <property type="term" value="F:oxidoreductase activity"/>
    <property type="evidence" value="ECO:0007669"/>
    <property type="project" value="UniProtKB-KW"/>
</dbReference>
<dbReference type="InterPro" id="IPR050523">
    <property type="entry name" value="AKR_Detox_Biosynth"/>
</dbReference>
<name>A0A2W1JEN0_9CYAN</name>
<dbReference type="InterPro" id="IPR023210">
    <property type="entry name" value="NADP_OxRdtase_dom"/>
</dbReference>
<gene>
    <name evidence="3" type="primary">yhdN_6</name>
    <name evidence="3" type="ORF">C1752_03765</name>
</gene>
<sequence length="370" mass="40481">MSINQYYTLGRSGLRVSRLALGTMTFGTDWGWGADRETASQLFNMYVDAGGNFVDTADLYTNGTSETWVGEFIKERSLRDKVAIATKFSYNADPGNPNAGGNGRKNILRAVEGSLQRLGTDYIDLYILHTWDSITPAEEVMRTLDDLVRSGKVRYVGLSDVPAWYASRAQTTAELRGYETLSTLQLEYSLVERNIENEFVPLGTQHGMGIMVWSPLASGLLSGKYKPSEQGGEGEGRLADLAGADNPAFNKFTDRNWKIVAELEAVAKELDRSMAQVAVNWAANQPGIASVLVGATKLHQLEDNLKALEFEIPKELCDRINKASAPDPSFPYTFFTPGMQAMLTGGAIVGDKPEGYYPTVKFDAKPAGVS</sequence>
<organism evidence="3 4">
    <name type="scientific">Acaryochloris thomasi RCC1774</name>
    <dbReference type="NCBI Taxonomy" id="1764569"/>
    <lineage>
        <taxon>Bacteria</taxon>
        <taxon>Bacillati</taxon>
        <taxon>Cyanobacteriota</taxon>
        <taxon>Cyanophyceae</taxon>
        <taxon>Acaryochloridales</taxon>
        <taxon>Acaryochloridaceae</taxon>
        <taxon>Acaryochloris</taxon>
        <taxon>Acaryochloris thomasi</taxon>
    </lineage>
</organism>
<dbReference type="EC" id="1.1.1.-" evidence="3"/>
<dbReference type="SUPFAM" id="SSF51430">
    <property type="entry name" value="NAD(P)-linked oxidoreductase"/>
    <property type="match status" value="1"/>
</dbReference>
<evidence type="ECO:0000259" key="2">
    <source>
        <dbReference type="Pfam" id="PF00248"/>
    </source>
</evidence>
<keyword evidence="1 3" id="KW-0560">Oxidoreductase</keyword>
<dbReference type="RefSeq" id="WP_110987170.1">
    <property type="nucleotide sequence ID" value="NZ_CAWNWM010000011.1"/>
</dbReference>
<dbReference type="InterPro" id="IPR036812">
    <property type="entry name" value="NAD(P)_OxRdtase_dom_sf"/>
</dbReference>
<keyword evidence="4" id="KW-1185">Reference proteome</keyword>